<reference evidence="1 2" key="1">
    <citation type="submission" date="2020-10" db="EMBL/GenBank/DDBJ databases">
        <title>The Coptis chinensis genome and diversification of protoberbering-type alkaloids.</title>
        <authorList>
            <person name="Wang B."/>
            <person name="Shu S."/>
            <person name="Song C."/>
            <person name="Liu Y."/>
        </authorList>
    </citation>
    <scope>NUCLEOTIDE SEQUENCE [LARGE SCALE GENOMIC DNA]</scope>
    <source>
        <strain evidence="1">HL-2020</strain>
        <tissue evidence="1">Leaf</tissue>
    </source>
</reference>
<dbReference type="Proteomes" id="UP000631114">
    <property type="component" value="Unassembled WGS sequence"/>
</dbReference>
<keyword evidence="2" id="KW-1185">Reference proteome</keyword>
<accession>A0A835ILC7</accession>
<comment type="caution">
    <text evidence="1">The sequence shown here is derived from an EMBL/GenBank/DDBJ whole genome shotgun (WGS) entry which is preliminary data.</text>
</comment>
<name>A0A835ILC7_9MAGN</name>
<dbReference type="EMBL" id="JADFTS010000002">
    <property type="protein sequence ID" value="KAF9618678.1"/>
    <property type="molecule type" value="Genomic_DNA"/>
</dbReference>
<proteinExistence type="predicted"/>
<gene>
    <name evidence="1" type="ORF">IFM89_002373</name>
</gene>
<evidence type="ECO:0000313" key="1">
    <source>
        <dbReference type="EMBL" id="KAF9618678.1"/>
    </source>
</evidence>
<dbReference type="AlphaFoldDB" id="A0A835ILC7"/>
<sequence length="135" mass="14724">MDLKETELCLGFPGGGGGFEGEIAKSSLKRGYSDTITELKLNLILKDLEKDLTHKVENLLNKEKILFLALMIQLGHHLPNDWDVGWGIGVEIDLDAPNPNLGKPLWEAPSTEDTVLRTALTSTVQAKSSAQSSPK</sequence>
<organism evidence="1 2">
    <name type="scientific">Coptis chinensis</name>
    <dbReference type="NCBI Taxonomy" id="261450"/>
    <lineage>
        <taxon>Eukaryota</taxon>
        <taxon>Viridiplantae</taxon>
        <taxon>Streptophyta</taxon>
        <taxon>Embryophyta</taxon>
        <taxon>Tracheophyta</taxon>
        <taxon>Spermatophyta</taxon>
        <taxon>Magnoliopsida</taxon>
        <taxon>Ranunculales</taxon>
        <taxon>Ranunculaceae</taxon>
        <taxon>Coptidoideae</taxon>
        <taxon>Coptis</taxon>
    </lineage>
</organism>
<evidence type="ECO:0000313" key="2">
    <source>
        <dbReference type="Proteomes" id="UP000631114"/>
    </source>
</evidence>
<protein>
    <submittedName>
        <fullName evidence="1">Uncharacterized protein</fullName>
    </submittedName>
</protein>